<name>A0A024P1Y4_9BACI</name>
<accession>A0A024P1Y4</accession>
<evidence type="ECO:0000313" key="1">
    <source>
        <dbReference type="EMBL" id="CDQ22058.1"/>
    </source>
</evidence>
<proteinExistence type="predicted"/>
<gene>
    <name evidence="1" type="ORF">BN983_00258</name>
</gene>
<reference evidence="2" key="1">
    <citation type="submission" date="2014-03" db="EMBL/GenBank/DDBJ databases">
        <authorList>
            <person name="Urmite Genomes U."/>
        </authorList>
    </citation>
    <scope>NUCLEOTIDE SEQUENCE [LARGE SCALE GENOMIC DNA]</scope>
    <source>
        <strain evidence="2">HD-03</strain>
    </source>
</reference>
<sequence length="36" mass="4273">MACDYAKLPKEQLNRVKELEEQLKVVLIAYDSKYKD</sequence>
<comment type="caution">
    <text evidence="1">The sequence shown here is derived from an EMBL/GenBank/DDBJ whole genome shotgun (WGS) entry which is preliminary data.</text>
</comment>
<protein>
    <submittedName>
        <fullName evidence="1">Uncharacterized protein</fullName>
    </submittedName>
</protein>
<evidence type="ECO:0000313" key="2">
    <source>
        <dbReference type="Proteomes" id="UP000028868"/>
    </source>
</evidence>
<dbReference type="AlphaFoldDB" id="A0A024P1Y4"/>
<organism evidence="1 2">
    <name type="scientific">Halobacillus karajensis</name>
    <dbReference type="NCBI Taxonomy" id="195088"/>
    <lineage>
        <taxon>Bacteria</taxon>
        <taxon>Bacillati</taxon>
        <taxon>Bacillota</taxon>
        <taxon>Bacilli</taxon>
        <taxon>Bacillales</taxon>
        <taxon>Bacillaceae</taxon>
        <taxon>Halobacillus</taxon>
    </lineage>
</organism>
<keyword evidence="2" id="KW-1185">Reference proteome</keyword>
<reference evidence="1 2" key="2">
    <citation type="submission" date="2014-05" db="EMBL/GenBank/DDBJ databases">
        <title>Draft genome sequence of Halobacillus karajensis HK-03.</title>
        <authorList>
            <person name="Khelaifia S."/>
            <person name="Croce O."/>
            <person name="Lagier J.C."/>
            <person name="Raoult D."/>
        </authorList>
    </citation>
    <scope>NUCLEOTIDE SEQUENCE [LARGE SCALE GENOMIC DNA]</scope>
    <source>
        <strain evidence="1 2">HD-03</strain>
    </source>
</reference>
<dbReference type="EMBL" id="CCDI010000001">
    <property type="protein sequence ID" value="CDQ22058.1"/>
    <property type="molecule type" value="Genomic_DNA"/>
</dbReference>
<dbReference type="Proteomes" id="UP000028868">
    <property type="component" value="Unassembled WGS sequence"/>
</dbReference>